<dbReference type="SUPFAM" id="SSF52540">
    <property type="entry name" value="P-loop containing nucleoside triphosphate hydrolases"/>
    <property type="match status" value="1"/>
</dbReference>
<dbReference type="NCBIfam" id="TIGR01351">
    <property type="entry name" value="adk"/>
    <property type="match status" value="1"/>
</dbReference>
<comment type="domain">
    <text evidence="5">Consists of three domains, a large central CORE domain and two small peripheral domains, NMPbind and LID, which undergo movements during catalysis. The LID domain closes over the site of phosphoryl transfer upon ATP binding. Assembling and dissambling the active center during each catalytic cycle provides an effective means to prevent ATP hydrolysis.</text>
</comment>
<evidence type="ECO:0000256" key="6">
    <source>
        <dbReference type="RuleBase" id="RU003330"/>
    </source>
</evidence>
<feature type="binding site" evidence="5">
    <location>
        <begin position="57"/>
        <end position="59"/>
    </location>
    <ligand>
        <name>AMP</name>
        <dbReference type="ChEBI" id="CHEBI:456215"/>
    </ligand>
</feature>
<feature type="binding site" evidence="5">
    <location>
        <begin position="85"/>
        <end position="88"/>
    </location>
    <ligand>
        <name>AMP</name>
        <dbReference type="ChEBI" id="CHEBI:456215"/>
    </ligand>
</feature>
<protein>
    <recommendedName>
        <fullName evidence="5 7">Adenylate kinase</fullName>
        <shortName evidence="5">AK</shortName>
        <ecNumber evidence="5 7">2.7.4.3</ecNumber>
    </recommendedName>
    <alternativeName>
        <fullName evidence="5">ATP-AMP transphosphorylase</fullName>
    </alternativeName>
    <alternativeName>
        <fullName evidence="5">ATP:AMP phosphotransferase</fullName>
    </alternativeName>
    <alternativeName>
        <fullName evidence="5">Adenylate monophosphate kinase</fullName>
    </alternativeName>
</protein>
<dbReference type="PROSITE" id="PS00113">
    <property type="entry name" value="ADENYLATE_KINASE"/>
    <property type="match status" value="1"/>
</dbReference>
<evidence type="ECO:0000256" key="4">
    <source>
        <dbReference type="ARBA" id="ARBA00022777"/>
    </source>
</evidence>
<dbReference type="RefSeq" id="WP_205378357.1">
    <property type="nucleotide sequence ID" value="NZ_JAFEJA010000002.1"/>
</dbReference>
<dbReference type="Gene3D" id="3.40.50.300">
    <property type="entry name" value="P-loop containing nucleotide triphosphate hydrolases"/>
    <property type="match status" value="1"/>
</dbReference>
<dbReference type="NCBIfam" id="NF001381">
    <property type="entry name" value="PRK00279.1-3"/>
    <property type="match status" value="1"/>
</dbReference>
<reference evidence="9 10" key="1">
    <citation type="journal article" date="2016" name="Arch. Microbiol.">
        <title>Streptomyces zhihengii sp. nov., isolated from rhizospheric soil of Psammosilene tunicoides.</title>
        <authorList>
            <person name="Huang M.J."/>
            <person name="Fei J.J."/>
            <person name="Salam N."/>
            <person name="Kim C.J."/>
            <person name="Hozzein W.N."/>
            <person name="Xiao M."/>
            <person name="Huang H.Q."/>
            <person name="Li W.J."/>
        </authorList>
    </citation>
    <scope>NUCLEOTIDE SEQUENCE [LARGE SCALE GENOMIC DNA]</scope>
    <source>
        <strain evidence="9 10">YIM T102</strain>
    </source>
</reference>
<evidence type="ECO:0000313" key="9">
    <source>
        <dbReference type="EMBL" id="MBM9624349.1"/>
    </source>
</evidence>
<comment type="pathway">
    <text evidence="5">Purine metabolism; AMP biosynthesis via salvage pathway; AMP from ADP: step 1/1.</text>
</comment>
<keyword evidence="1 5" id="KW-0808">Transferase</keyword>
<dbReference type="Proteomes" id="UP000664109">
    <property type="component" value="Unassembled WGS sequence"/>
</dbReference>
<feature type="binding site" evidence="5">
    <location>
        <position position="36"/>
    </location>
    <ligand>
        <name>AMP</name>
        <dbReference type="ChEBI" id="CHEBI:456215"/>
    </ligand>
</feature>
<dbReference type="InterPro" id="IPR000850">
    <property type="entry name" value="Adenylat/UMP-CMP_kin"/>
</dbReference>
<evidence type="ECO:0000256" key="2">
    <source>
        <dbReference type="ARBA" id="ARBA00022727"/>
    </source>
</evidence>
<feature type="region of interest" description="NMP" evidence="5">
    <location>
        <begin position="30"/>
        <end position="59"/>
    </location>
</feature>
<comment type="catalytic activity">
    <reaction evidence="5 7">
        <text>AMP + ATP = 2 ADP</text>
        <dbReference type="Rhea" id="RHEA:12973"/>
        <dbReference type="ChEBI" id="CHEBI:30616"/>
        <dbReference type="ChEBI" id="CHEBI:456215"/>
        <dbReference type="ChEBI" id="CHEBI:456216"/>
        <dbReference type="EC" id="2.7.4.3"/>
    </reaction>
</comment>
<name>A0ABS2V3F9_9ACTN</name>
<dbReference type="HAMAP" id="MF_00235">
    <property type="entry name" value="Adenylate_kinase_Adk"/>
    <property type="match status" value="1"/>
</dbReference>
<dbReference type="Pfam" id="PF05191">
    <property type="entry name" value="ADK_lid"/>
    <property type="match status" value="1"/>
</dbReference>
<dbReference type="EC" id="2.7.4.3" evidence="5 7"/>
<evidence type="ECO:0000256" key="5">
    <source>
        <dbReference type="HAMAP-Rule" id="MF_00235"/>
    </source>
</evidence>
<comment type="subcellular location">
    <subcellularLocation>
        <location evidence="5 7">Cytoplasm</location>
    </subcellularLocation>
</comment>
<keyword evidence="10" id="KW-1185">Reference proteome</keyword>
<keyword evidence="2 5" id="KW-0545">Nucleotide biosynthesis</keyword>
<feature type="binding site" evidence="5">
    <location>
        <position position="161"/>
    </location>
    <ligand>
        <name>AMP</name>
        <dbReference type="ChEBI" id="CHEBI:456215"/>
    </ligand>
</feature>
<feature type="binding site" evidence="5">
    <location>
        <begin position="10"/>
        <end position="15"/>
    </location>
    <ligand>
        <name>ATP</name>
        <dbReference type="ChEBI" id="CHEBI:30616"/>
    </ligand>
</feature>
<dbReference type="PANTHER" id="PTHR23359">
    <property type="entry name" value="NUCLEOTIDE KINASE"/>
    <property type="match status" value="1"/>
</dbReference>
<comment type="similarity">
    <text evidence="5 6">Belongs to the adenylate kinase family.</text>
</comment>
<keyword evidence="5 7" id="KW-0067">ATP-binding</keyword>
<comment type="function">
    <text evidence="5">Catalyzes the reversible transfer of the terminal phosphate group between ATP and AMP. Plays an important role in cellular energy homeostasis and in adenine nucleotide metabolism.</text>
</comment>
<keyword evidence="5" id="KW-0963">Cytoplasm</keyword>
<comment type="subunit">
    <text evidence="5 7">Monomer.</text>
</comment>
<evidence type="ECO:0000256" key="3">
    <source>
        <dbReference type="ARBA" id="ARBA00022741"/>
    </source>
</evidence>
<gene>
    <name evidence="5" type="primary">adk</name>
    <name evidence="9" type="ORF">JE024_37945</name>
</gene>
<feature type="binding site" evidence="5">
    <location>
        <position position="172"/>
    </location>
    <ligand>
        <name>AMP</name>
        <dbReference type="ChEBI" id="CHEBI:456215"/>
    </ligand>
</feature>
<keyword evidence="4 5" id="KW-0418">Kinase</keyword>
<feature type="binding site" evidence="5">
    <location>
        <position position="200"/>
    </location>
    <ligand>
        <name>ATP</name>
        <dbReference type="ChEBI" id="CHEBI:30616"/>
    </ligand>
</feature>
<accession>A0ABS2V3F9</accession>
<evidence type="ECO:0000259" key="8">
    <source>
        <dbReference type="Pfam" id="PF05191"/>
    </source>
</evidence>
<dbReference type="InterPro" id="IPR033690">
    <property type="entry name" value="Adenylat_kinase_CS"/>
</dbReference>
<evidence type="ECO:0000313" key="10">
    <source>
        <dbReference type="Proteomes" id="UP000664109"/>
    </source>
</evidence>
<dbReference type="PRINTS" id="PR00094">
    <property type="entry name" value="ADENYLTKNASE"/>
</dbReference>
<organism evidence="9 10">
    <name type="scientific">Streptomyces zhihengii</name>
    <dbReference type="NCBI Taxonomy" id="1818004"/>
    <lineage>
        <taxon>Bacteria</taxon>
        <taxon>Bacillati</taxon>
        <taxon>Actinomycetota</taxon>
        <taxon>Actinomycetes</taxon>
        <taxon>Kitasatosporales</taxon>
        <taxon>Streptomycetaceae</taxon>
        <taxon>Streptomyces</taxon>
    </lineage>
</organism>
<dbReference type="InterPro" id="IPR027417">
    <property type="entry name" value="P-loop_NTPase"/>
</dbReference>
<feature type="binding site" evidence="5">
    <location>
        <position position="92"/>
    </location>
    <ligand>
        <name>AMP</name>
        <dbReference type="ChEBI" id="CHEBI:456215"/>
    </ligand>
</feature>
<dbReference type="EMBL" id="JAFEJA010000002">
    <property type="protein sequence ID" value="MBM9624349.1"/>
    <property type="molecule type" value="Genomic_DNA"/>
</dbReference>
<feature type="binding site" evidence="5">
    <location>
        <position position="31"/>
    </location>
    <ligand>
        <name>AMP</name>
        <dbReference type="ChEBI" id="CHEBI:456215"/>
    </ligand>
</feature>
<evidence type="ECO:0000256" key="1">
    <source>
        <dbReference type="ARBA" id="ARBA00022679"/>
    </source>
</evidence>
<comment type="caution">
    <text evidence="9">The sequence shown here is derived from an EMBL/GenBank/DDBJ whole genome shotgun (WGS) entry which is preliminary data.</text>
</comment>
<dbReference type="NCBIfam" id="NF001380">
    <property type="entry name" value="PRK00279.1-2"/>
    <property type="match status" value="1"/>
</dbReference>
<feature type="domain" description="Adenylate kinase active site lid" evidence="8">
    <location>
        <begin position="127"/>
        <end position="163"/>
    </location>
</feature>
<comment type="caution">
    <text evidence="5">Lacks conserved residue(s) required for the propagation of feature annotation.</text>
</comment>
<feature type="binding site" evidence="5">
    <location>
        <position position="127"/>
    </location>
    <ligand>
        <name>ATP</name>
        <dbReference type="ChEBI" id="CHEBI:30616"/>
    </ligand>
</feature>
<dbReference type="Pfam" id="PF00406">
    <property type="entry name" value="ADK"/>
    <property type="match status" value="1"/>
</dbReference>
<dbReference type="NCBIfam" id="NF011100">
    <property type="entry name" value="PRK14527.1"/>
    <property type="match status" value="1"/>
</dbReference>
<dbReference type="InterPro" id="IPR006259">
    <property type="entry name" value="Adenyl_kin_sub"/>
</dbReference>
<sequence>MRILLLGPPGAGKGTQAVLLAAHLSIRHVSTGDLFREHLDHGTLLGQHDRARLRAGLLVSDEVTIRVIQERLTRADTRGGFLLDGFPRSLAQAKALDGMLAASQSRLDAVLGLEIAEAEVVRRIAGRRLCRNEPAHIFHTEFSPPDVPGLCDICGGELYQRPDDSEATVRQRLEVYGSETAPVLDHYQAQGIATMISALGQVTEVLNRALLALGKDRAGGPGGDDH</sequence>
<dbReference type="GO" id="GO:0004017">
    <property type="term" value="F:AMP kinase activity"/>
    <property type="evidence" value="ECO:0007669"/>
    <property type="project" value="UniProtKB-EC"/>
</dbReference>
<keyword evidence="3 5" id="KW-0547">Nucleotide-binding</keyword>
<feature type="binding site" evidence="5">
    <location>
        <begin position="137"/>
        <end position="138"/>
    </location>
    <ligand>
        <name>ATP</name>
        <dbReference type="ChEBI" id="CHEBI:30616"/>
    </ligand>
</feature>
<proteinExistence type="inferred from homology"/>
<dbReference type="InterPro" id="IPR007862">
    <property type="entry name" value="Adenylate_kinase_lid-dom"/>
</dbReference>
<evidence type="ECO:0000256" key="7">
    <source>
        <dbReference type="RuleBase" id="RU003331"/>
    </source>
</evidence>
<dbReference type="CDD" id="cd01428">
    <property type="entry name" value="ADK"/>
    <property type="match status" value="1"/>
</dbReference>